<evidence type="ECO:0000256" key="3">
    <source>
        <dbReference type="ARBA" id="ARBA00022452"/>
    </source>
</evidence>
<dbReference type="Pfam" id="PF00593">
    <property type="entry name" value="TonB_dep_Rec_b-barrel"/>
    <property type="match status" value="1"/>
</dbReference>
<dbReference type="OrthoDB" id="600887at2"/>
<dbReference type="Gene3D" id="2.170.130.10">
    <property type="entry name" value="TonB-dependent receptor, plug domain"/>
    <property type="match status" value="1"/>
</dbReference>
<comment type="caution">
    <text evidence="13">The sequence shown here is derived from an EMBL/GenBank/DDBJ whole genome shotgun (WGS) entry which is preliminary data.</text>
</comment>
<dbReference type="InterPro" id="IPR023997">
    <property type="entry name" value="TonB-dep_OMP_SusC/RagA_CS"/>
</dbReference>
<feature type="signal peptide" evidence="10">
    <location>
        <begin position="1"/>
        <end position="22"/>
    </location>
</feature>
<dbReference type="STRING" id="1150600.ADIARSV_4296"/>
<dbReference type="InterPro" id="IPR039426">
    <property type="entry name" value="TonB-dep_rcpt-like"/>
</dbReference>
<evidence type="ECO:0000259" key="12">
    <source>
        <dbReference type="Pfam" id="PF07715"/>
    </source>
</evidence>
<dbReference type="GO" id="GO:0009279">
    <property type="term" value="C:cell outer membrane"/>
    <property type="evidence" value="ECO:0007669"/>
    <property type="project" value="UniProtKB-SubCell"/>
</dbReference>
<dbReference type="SUPFAM" id="SSF49464">
    <property type="entry name" value="Carboxypeptidase regulatory domain-like"/>
    <property type="match status" value="1"/>
</dbReference>
<dbReference type="RefSeq" id="WP_016197511.1">
    <property type="nucleotide sequence ID" value="NZ_AQPN01000148.1"/>
</dbReference>
<dbReference type="InterPro" id="IPR036942">
    <property type="entry name" value="Beta-barrel_TonB_sf"/>
</dbReference>
<dbReference type="Pfam" id="PF13715">
    <property type="entry name" value="CarbopepD_reg_2"/>
    <property type="match status" value="1"/>
</dbReference>
<dbReference type="InterPro" id="IPR037066">
    <property type="entry name" value="Plug_dom_sf"/>
</dbReference>
<dbReference type="AlphaFoldDB" id="R9GL40"/>
<dbReference type="InterPro" id="IPR023996">
    <property type="entry name" value="TonB-dep_OMP_SusC/RagA"/>
</dbReference>
<reference evidence="13 14" key="1">
    <citation type="journal article" date="2013" name="Genome Announc.">
        <title>Draft Genome Sequence of Arcticibacter svalbardensis Strain MN12-7T, a Member of the Family Sphingobacteriaceae Isolated from an Arctic Soil Sample.</title>
        <authorList>
            <person name="Shivaji S."/>
            <person name="Ara S."/>
            <person name="Prasad S."/>
            <person name="Manasa B.P."/>
            <person name="Begum Z."/>
            <person name="Singh A."/>
            <person name="Kumar Pinnaka A."/>
        </authorList>
    </citation>
    <scope>NUCLEOTIDE SEQUENCE [LARGE SCALE GENOMIC DNA]</scope>
    <source>
        <strain evidence="13 14">MN12-7</strain>
    </source>
</reference>
<proteinExistence type="inferred from homology"/>
<comment type="subcellular location">
    <subcellularLocation>
        <location evidence="1 8">Cell outer membrane</location>
        <topology evidence="1 8">Multi-pass membrane protein</topology>
    </subcellularLocation>
</comment>
<evidence type="ECO:0000256" key="1">
    <source>
        <dbReference type="ARBA" id="ARBA00004571"/>
    </source>
</evidence>
<protein>
    <submittedName>
        <fullName evidence="13">TonB-dependent receptor</fullName>
    </submittedName>
</protein>
<keyword evidence="4 8" id="KW-0812">Transmembrane</keyword>
<dbReference type="SUPFAM" id="SSF56935">
    <property type="entry name" value="Porins"/>
    <property type="match status" value="1"/>
</dbReference>
<comment type="similarity">
    <text evidence="8 9">Belongs to the TonB-dependent receptor family.</text>
</comment>
<keyword evidence="2 8" id="KW-0813">Transport</keyword>
<dbReference type="InterPro" id="IPR012910">
    <property type="entry name" value="Plug_dom"/>
</dbReference>
<feature type="domain" description="TonB-dependent receptor-like beta-barrel" evidence="11">
    <location>
        <begin position="398"/>
        <end position="979"/>
    </location>
</feature>
<dbReference type="FunFam" id="2.170.130.10:FF:000003">
    <property type="entry name" value="SusC/RagA family TonB-linked outer membrane protein"/>
    <property type="match status" value="1"/>
</dbReference>
<name>R9GL40_9SPHI</name>
<keyword evidence="6 8" id="KW-0472">Membrane</keyword>
<feature type="chain" id="PRO_5004471978" evidence="10">
    <location>
        <begin position="23"/>
        <end position="1016"/>
    </location>
</feature>
<dbReference type="Gene3D" id="2.40.170.20">
    <property type="entry name" value="TonB-dependent receptor, beta-barrel domain"/>
    <property type="match status" value="1"/>
</dbReference>
<feature type="domain" description="TonB-dependent receptor plug" evidence="12">
    <location>
        <begin position="115"/>
        <end position="219"/>
    </location>
</feature>
<dbReference type="Proteomes" id="UP000014174">
    <property type="component" value="Unassembled WGS sequence"/>
</dbReference>
<evidence type="ECO:0000256" key="5">
    <source>
        <dbReference type="ARBA" id="ARBA00023077"/>
    </source>
</evidence>
<accession>R9GL40</accession>
<evidence type="ECO:0000259" key="11">
    <source>
        <dbReference type="Pfam" id="PF00593"/>
    </source>
</evidence>
<keyword evidence="3 8" id="KW-1134">Transmembrane beta strand</keyword>
<dbReference type="NCBIfam" id="TIGR04056">
    <property type="entry name" value="OMP_RagA_SusC"/>
    <property type="match status" value="1"/>
</dbReference>
<dbReference type="NCBIfam" id="TIGR04057">
    <property type="entry name" value="SusC_RagA_signa"/>
    <property type="match status" value="1"/>
</dbReference>
<dbReference type="eggNOG" id="COG1629">
    <property type="taxonomic scope" value="Bacteria"/>
</dbReference>
<evidence type="ECO:0000313" key="13">
    <source>
        <dbReference type="EMBL" id="EOR92547.1"/>
    </source>
</evidence>
<keyword evidence="14" id="KW-1185">Reference proteome</keyword>
<evidence type="ECO:0000256" key="2">
    <source>
        <dbReference type="ARBA" id="ARBA00022448"/>
    </source>
</evidence>
<dbReference type="EMBL" id="AQPN01000148">
    <property type="protein sequence ID" value="EOR92547.1"/>
    <property type="molecule type" value="Genomic_DNA"/>
</dbReference>
<evidence type="ECO:0000256" key="9">
    <source>
        <dbReference type="RuleBase" id="RU003357"/>
    </source>
</evidence>
<keyword evidence="5 9" id="KW-0798">TonB box</keyword>
<evidence type="ECO:0000313" key="14">
    <source>
        <dbReference type="Proteomes" id="UP000014174"/>
    </source>
</evidence>
<dbReference type="Pfam" id="PF07715">
    <property type="entry name" value="Plug"/>
    <property type="match status" value="1"/>
</dbReference>
<dbReference type="PATRIC" id="fig|1150600.3.peg.4250"/>
<gene>
    <name evidence="13" type="ORF">ADIARSV_4296</name>
</gene>
<evidence type="ECO:0000256" key="4">
    <source>
        <dbReference type="ARBA" id="ARBA00022692"/>
    </source>
</evidence>
<evidence type="ECO:0000256" key="6">
    <source>
        <dbReference type="ARBA" id="ARBA00023136"/>
    </source>
</evidence>
<keyword evidence="13" id="KW-0675">Receptor</keyword>
<keyword evidence="7 8" id="KW-0998">Cell outer membrane</keyword>
<keyword evidence="10" id="KW-0732">Signal</keyword>
<organism evidence="13 14">
    <name type="scientific">Arcticibacter svalbardensis MN12-7</name>
    <dbReference type="NCBI Taxonomy" id="1150600"/>
    <lineage>
        <taxon>Bacteria</taxon>
        <taxon>Pseudomonadati</taxon>
        <taxon>Bacteroidota</taxon>
        <taxon>Sphingobacteriia</taxon>
        <taxon>Sphingobacteriales</taxon>
        <taxon>Sphingobacteriaceae</taxon>
        <taxon>Arcticibacter</taxon>
    </lineage>
</organism>
<evidence type="ECO:0000256" key="7">
    <source>
        <dbReference type="ARBA" id="ARBA00023237"/>
    </source>
</evidence>
<evidence type="ECO:0000256" key="10">
    <source>
        <dbReference type="SAM" id="SignalP"/>
    </source>
</evidence>
<evidence type="ECO:0000256" key="8">
    <source>
        <dbReference type="PROSITE-ProRule" id="PRU01360"/>
    </source>
</evidence>
<dbReference type="PROSITE" id="PS52016">
    <property type="entry name" value="TONB_DEPENDENT_REC_3"/>
    <property type="match status" value="1"/>
</dbReference>
<sequence length="1016" mass="110767">MKEKFTKLLLLCCLMLAQEVLAQVKTISGKVSDSAGNPLIGVVVKLKIGKVATSTDGSGNYSIKANRTDVIVFSYIGSKNVEELVNNRDVINITLEDLSTQLNEIVVVGYGTQKKVNLTGSITTLDSAFLHNRPITDATQALQGAKGVYVNQSSGQPGADGADIRIRGLGSLGNNSPLILIDGIEGSMRDLNPDDISTISVLKDASSAAIYGNRAANGVVLISTKKGKKNSSSIEYSGYYGVSKAISLPDIANNSEQVIQALITAKANDGITDNVAIDALADLRANPSTIPNTNWFDVMFKNSASQSHNLRVSGGGDKNTYSIALNYLDNQGVLEGSSAKKYSISTNLTSNVTKWLDVSLGLFGTRLSQDQSLLTPYNMMYIIYRALPFQQAFAINPNDGQTYYADQPYKLNGQNVFRNPYSLATEGMHNTTSNRLLTNISATVKLPFNIKYNITGGLNNLNSMEKNFAPLITLYNNKTNTFSSSDYFQGDIKPRSAIRNSLNDYSLTLFQTLNWEHTLNKDHNVKVLGGYSLQDSQSDDFNGYVDGFVGDNLTDISAGSTNPTFNGTTNTAYVSKLKSYFGRVNYDYKSKYLLEASFRYDGSSRFSPDNQWGFFPSASAGWNIGYEDFLKDLKWLSTLKLRASYGSLGNERIGNFLYSNNYDIGGYSFGGVTAAAIYAKNYSDPNITWETTTIGNLGLESEFFKNKLNMEVEFYNKTTDNILQSTILGSIVGDLQGPVKNIGKVRNTGLEVTLGHKNKVGKFNYNISFNGAVNSNKVLELYGGTPLYSGNQITIVGSPINSYYVLHSTGIFQTIDEVNASTVIAGAKTAPGDLKFEDVNRDGKIDNNDRIVTGSSVPKYTYGVNLGGGYGNFDFRIFFQGVKDVTSMPFGILNKPFTGGGGLTNEWLTDAWTTSNTNATLPRLQVGGGVSNGQASTFWLQDASYLRMKNIQVGYKLPANIAGKVGVKNIYLYANAQNLITFTNYKDADPERTITSDRDFDYPAIKTVSFGLNVTF</sequence>
<dbReference type="InterPro" id="IPR000531">
    <property type="entry name" value="Beta-barrel_TonB"/>
</dbReference>
<dbReference type="InterPro" id="IPR008969">
    <property type="entry name" value="CarboxyPept-like_regulatory"/>
</dbReference>